<sequence>MHNTNQIAAHLPYLRRFARALTGSQAAGDTYAAAALEAVSVEPEALAKGLDLNAALYKVLLTIWGSVPANRRHHAPVLADATPAEGHSVEQLTPLPRVCFLLHTMEGFSSDIIAKLVDRPVAEVRRLIDEAEKEIAAQLHADVLIIEDEAIISMDLEALVEDLGHRVVGVARTRTEAMTIARQTKPGLIMADIQLADGSSGLDAVSDILAGTEVPVVFITAYPQRLLTGDRPEPSFLITKPFQHEVVKAVISQALFFDQRARLGSKPGPVLGSVSA</sequence>
<dbReference type="SUPFAM" id="SSF52172">
    <property type="entry name" value="CheY-like"/>
    <property type="match status" value="1"/>
</dbReference>
<dbReference type="InterPro" id="IPR001789">
    <property type="entry name" value="Sig_transdc_resp-reg_receiver"/>
</dbReference>
<evidence type="ECO:0000256" key="1">
    <source>
        <dbReference type="ARBA" id="ARBA00022553"/>
    </source>
</evidence>
<dbReference type="PANTHER" id="PTHR44591">
    <property type="entry name" value="STRESS RESPONSE REGULATOR PROTEIN 1"/>
    <property type="match status" value="1"/>
</dbReference>
<protein>
    <submittedName>
        <fullName evidence="4">Response regulator</fullName>
    </submittedName>
</protein>
<dbReference type="InterPro" id="IPR011006">
    <property type="entry name" value="CheY-like_superfamily"/>
</dbReference>
<dbReference type="Gene3D" id="1.10.1740.10">
    <property type="match status" value="1"/>
</dbReference>
<evidence type="ECO:0000313" key="5">
    <source>
        <dbReference type="Proteomes" id="UP000708298"/>
    </source>
</evidence>
<keyword evidence="5" id="KW-1185">Reference proteome</keyword>
<dbReference type="EMBL" id="JAESVB010000001">
    <property type="protein sequence ID" value="MCB8874421.1"/>
    <property type="molecule type" value="Genomic_DNA"/>
</dbReference>
<reference evidence="4" key="2">
    <citation type="submission" date="2021-01" db="EMBL/GenBank/DDBJ databases">
        <authorList>
            <person name="Mieszkin S."/>
            <person name="Pouder E."/>
            <person name="Alain K."/>
        </authorList>
    </citation>
    <scope>NUCLEOTIDE SEQUENCE</scope>
    <source>
        <strain evidence="4">HW T2.11</strain>
    </source>
</reference>
<dbReference type="NCBIfam" id="NF006623">
    <property type="entry name" value="PRK09191.1"/>
    <property type="match status" value="1"/>
</dbReference>
<accession>A0A963YP06</accession>
<dbReference type="GO" id="GO:0000160">
    <property type="term" value="P:phosphorelay signal transduction system"/>
    <property type="evidence" value="ECO:0007669"/>
    <property type="project" value="InterPro"/>
</dbReference>
<feature type="domain" description="Response regulatory" evidence="3">
    <location>
        <begin position="142"/>
        <end position="255"/>
    </location>
</feature>
<dbReference type="Gene3D" id="1.10.10.10">
    <property type="entry name" value="Winged helix-like DNA-binding domain superfamily/Winged helix DNA-binding domain"/>
    <property type="match status" value="1"/>
</dbReference>
<evidence type="ECO:0000256" key="2">
    <source>
        <dbReference type="PROSITE-ProRule" id="PRU00169"/>
    </source>
</evidence>
<dbReference type="Pfam" id="PF00072">
    <property type="entry name" value="Response_reg"/>
    <property type="match status" value="1"/>
</dbReference>
<feature type="modified residue" description="4-aspartylphosphate" evidence="2">
    <location>
        <position position="192"/>
    </location>
</feature>
<proteinExistence type="predicted"/>
<dbReference type="InterPro" id="IPR050595">
    <property type="entry name" value="Bact_response_regulator"/>
</dbReference>
<dbReference type="Proteomes" id="UP000708298">
    <property type="component" value="Unassembled WGS sequence"/>
</dbReference>
<dbReference type="Pfam" id="PF22029">
    <property type="entry name" value="PhyR_sigma2"/>
    <property type="match status" value="1"/>
</dbReference>
<keyword evidence="1 2" id="KW-0597">Phosphoprotein</keyword>
<dbReference type="PANTHER" id="PTHR44591:SF20">
    <property type="entry name" value="PROTEIN PILH"/>
    <property type="match status" value="1"/>
</dbReference>
<dbReference type="RefSeq" id="WP_227320055.1">
    <property type="nucleotide sequence ID" value="NZ_JAESVB010000001.1"/>
</dbReference>
<dbReference type="Gene3D" id="3.40.50.2300">
    <property type="match status" value="1"/>
</dbReference>
<dbReference type="CDD" id="cd17540">
    <property type="entry name" value="REC_PhyR"/>
    <property type="match status" value="1"/>
</dbReference>
<dbReference type="InterPro" id="IPR014605">
    <property type="entry name" value="Sig_resp-reg_PhyR"/>
</dbReference>
<dbReference type="AlphaFoldDB" id="A0A963YP06"/>
<dbReference type="InterPro" id="IPR036388">
    <property type="entry name" value="WH-like_DNA-bd_sf"/>
</dbReference>
<dbReference type="SMART" id="SM00448">
    <property type="entry name" value="REC"/>
    <property type="match status" value="1"/>
</dbReference>
<dbReference type="PIRSF" id="PIRSF036400">
    <property type="entry name" value="RR_Ctr_UCP036400"/>
    <property type="match status" value="1"/>
</dbReference>
<gene>
    <name evidence="4" type="ORF">ASILVAE211_04430</name>
</gene>
<dbReference type="InterPro" id="IPR053866">
    <property type="entry name" value="PhyR_sigma2"/>
</dbReference>
<name>A0A963YP06_9PROT</name>
<dbReference type="InterPro" id="IPR053867">
    <property type="entry name" value="PhyR_sigma4"/>
</dbReference>
<comment type="caution">
    <text evidence="4">The sequence shown here is derived from an EMBL/GenBank/DDBJ whole genome shotgun (WGS) entry which is preliminary data.</text>
</comment>
<dbReference type="PROSITE" id="PS50110">
    <property type="entry name" value="RESPONSE_REGULATORY"/>
    <property type="match status" value="1"/>
</dbReference>
<dbReference type="Pfam" id="PF22233">
    <property type="entry name" value="PhyR_sigma-like"/>
    <property type="match status" value="1"/>
</dbReference>
<organism evidence="4 5">
    <name type="scientific">Acidisoma silvae</name>
    <dbReference type="NCBI Taxonomy" id="2802396"/>
    <lineage>
        <taxon>Bacteria</taxon>
        <taxon>Pseudomonadati</taxon>
        <taxon>Pseudomonadota</taxon>
        <taxon>Alphaproteobacteria</taxon>
        <taxon>Acetobacterales</taxon>
        <taxon>Acidocellaceae</taxon>
        <taxon>Acidisoma</taxon>
    </lineage>
</organism>
<evidence type="ECO:0000259" key="3">
    <source>
        <dbReference type="PROSITE" id="PS50110"/>
    </source>
</evidence>
<reference evidence="4" key="1">
    <citation type="journal article" date="2021" name="Microorganisms">
        <title>Acidisoma silvae sp. nov. and Acidisomacellulosilytica sp. nov., Two Acidophilic Bacteria Isolated from Decaying Wood, Hydrolyzing Cellulose and Producing Poly-3-hydroxybutyrate.</title>
        <authorList>
            <person name="Mieszkin S."/>
            <person name="Pouder E."/>
            <person name="Uroz S."/>
            <person name="Simon-Colin C."/>
            <person name="Alain K."/>
        </authorList>
    </citation>
    <scope>NUCLEOTIDE SEQUENCE</scope>
    <source>
        <strain evidence="4">HW T2.11</strain>
    </source>
</reference>
<evidence type="ECO:0000313" key="4">
    <source>
        <dbReference type="EMBL" id="MCB8874421.1"/>
    </source>
</evidence>